<protein>
    <submittedName>
        <fullName evidence="2">Uncharacterized protein</fullName>
    </submittedName>
</protein>
<organism evidence="2 3">
    <name type="scientific">Favolaschia claudopus</name>
    <dbReference type="NCBI Taxonomy" id="2862362"/>
    <lineage>
        <taxon>Eukaryota</taxon>
        <taxon>Fungi</taxon>
        <taxon>Dikarya</taxon>
        <taxon>Basidiomycota</taxon>
        <taxon>Agaricomycotina</taxon>
        <taxon>Agaricomycetes</taxon>
        <taxon>Agaricomycetidae</taxon>
        <taxon>Agaricales</taxon>
        <taxon>Marasmiineae</taxon>
        <taxon>Mycenaceae</taxon>
        <taxon>Favolaschia</taxon>
    </lineage>
</organism>
<evidence type="ECO:0000313" key="3">
    <source>
        <dbReference type="Proteomes" id="UP001362999"/>
    </source>
</evidence>
<dbReference type="EMBL" id="JAWWNJ010000028">
    <property type="protein sequence ID" value="KAK7028478.1"/>
    <property type="molecule type" value="Genomic_DNA"/>
</dbReference>
<evidence type="ECO:0000313" key="2">
    <source>
        <dbReference type="EMBL" id="KAK7028478.1"/>
    </source>
</evidence>
<comment type="caution">
    <text evidence="2">The sequence shown here is derived from an EMBL/GenBank/DDBJ whole genome shotgun (WGS) entry which is preliminary data.</text>
</comment>
<accession>A0AAW0BPV8</accession>
<keyword evidence="1" id="KW-1133">Transmembrane helix</keyword>
<keyword evidence="1" id="KW-0812">Transmembrane</keyword>
<feature type="transmembrane region" description="Helical" evidence="1">
    <location>
        <begin position="12"/>
        <end position="32"/>
    </location>
</feature>
<name>A0AAW0BPV8_9AGAR</name>
<gene>
    <name evidence="2" type="ORF">R3P38DRAFT_927977</name>
</gene>
<dbReference type="Proteomes" id="UP001362999">
    <property type="component" value="Unassembled WGS sequence"/>
</dbReference>
<feature type="transmembrane region" description="Helical" evidence="1">
    <location>
        <begin position="44"/>
        <end position="66"/>
    </location>
</feature>
<proteinExistence type="predicted"/>
<reference evidence="2 3" key="1">
    <citation type="journal article" date="2024" name="J Genomics">
        <title>Draft genome sequencing and assembly of Favolaschia claudopus CIRM-BRFM 2984 isolated from oak limbs.</title>
        <authorList>
            <person name="Navarro D."/>
            <person name="Drula E."/>
            <person name="Chaduli D."/>
            <person name="Cazenave R."/>
            <person name="Ahrendt S."/>
            <person name="Wang J."/>
            <person name="Lipzen A."/>
            <person name="Daum C."/>
            <person name="Barry K."/>
            <person name="Grigoriev I.V."/>
            <person name="Favel A."/>
            <person name="Rosso M.N."/>
            <person name="Martin F."/>
        </authorList>
    </citation>
    <scope>NUCLEOTIDE SEQUENCE [LARGE SCALE GENOMIC DNA]</scope>
    <source>
        <strain evidence="2 3">CIRM-BRFM 2984</strain>
    </source>
</reference>
<dbReference type="AlphaFoldDB" id="A0AAW0BPV8"/>
<sequence>MLSSLPLTFFRPHPALLLSSAFLAILKAPLPLSRQRSDLWRLRFLFFLFLYMPHTYILSLPLHVLLPHPRILDPDSVTYMYLRFCFPFPFLPFTFYRSPVPCTLIKIIRPHFHRPQALNAFHHHAILLQSRALSRCLLSPAILSRASPTRIVFHSAPIYTAACPATLLTRLFPVRSFISSPPTSLYTPNRIIVPHIQFPLYISHPCRSARSLKFTFPPIPRVLHTHYSCSTSALRPLYMHAHCPPPHQ</sequence>
<evidence type="ECO:0000256" key="1">
    <source>
        <dbReference type="SAM" id="Phobius"/>
    </source>
</evidence>
<keyword evidence="3" id="KW-1185">Reference proteome</keyword>
<keyword evidence="1" id="KW-0472">Membrane</keyword>